<name>A0A2A7AX56_9FIRM</name>
<evidence type="ECO:0000313" key="1">
    <source>
        <dbReference type="EMBL" id="PDX83767.1"/>
    </source>
</evidence>
<protein>
    <submittedName>
        <fullName evidence="1">Uncharacterized protein</fullName>
    </submittedName>
</protein>
<reference evidence="1 2" key="1">
    <citation type="journal article" date="2017" name="Front. Microbiol.">
        <title>New Insights into the Diversity of the Genus Faecalibacterium.</title>
        <authorList>
            <person name="Benevides L."/>
            <person name="Burman S."/>
            <person name="Martin R."/>
            <person name="Robert V."/>
            <person name="Thomas M."/>
            <person name="Miquel S."/>
            <person name="Chain F."/>
            <person name="Sokol H."/>
            <person name="Bermudez-Humaran L.G."/>
            <person name="Morrison M."/>
            <person name="Langella P."/>
            <person name="Azevedo V.A."/>
            <person name="Chatel J.M."/>
            <person name="Soares S."/>
        </authorList>
    </citation>
    <scope>NUCLEOTIDE SEQUENCE [LARGE SCALE GENOMIC DNA]</scope>
    <source>
        <strain evidence="1 2">CNCM I 4644</strain>
    </source>
</reference>
<organism evidence="1 2">
    <name type="scientific">Faecalibacterium prausnitzii</name>
    <dbReference type="NCBI Taxonomy" id="853"/>
    <lineage>
        <taxon>Bacteria</taxon>
        <taxon>Bacillati</taxon>
        <taxon>Bacillota</taxon>
        <taxon>Clostridia</taxon>
        <taxon>Eubacteriales</taxon>
        <taxon>Oscillospiraceae</taxon>
        <taxon>Faecalibacterium</taxon>
    </lineage>
</organism>
<evidence type="ECO:0000313" key="2">
    <source>
        <dbReference type="Proteomes" id="UP000220480"/>
    </source>
</evidence>
<dbReference type="EMBL" id="NMTZ01000020">
    <property type="protein sequence ID" value="PDX83767.1"/>
    <property type="molecule type" value="Genomic_DNA"/>
</dbReference>
<accession>A0A2A7AX56</accession>
<dbReference type="RefSeq" id="WP_097779712.1">
    <property type="nucleotide sequence ID" value="NZ_NMTZ01000020.1"/>
</dbReference>
<dbReference type="Proteomes" id="UP000220480">
    <property type="component" value="Unassembled WGS sequence"/>
</dbReference>
<proteinExistence type="predicted"/>
<sequence length="140" mass="16737">MKRMRNEKPELSKKSPFYITKYRYYELKNFCLQYPDWKKALEQVNGWESSSHEVSGIIRGSLPESSTERQAMIRAYYSMHIDIIDRCVAKLEPAIGPYVLRGVTEEVCYDALRANGCPCCRKTYYKFYHYFFWLLSKERQ</sequence>
<dbReference type="AlphaFoldDB" id="A0A2A7AX56"/>
<gene>
    <name evidence="1" type="ORF">CGS59_09110</name>
</gene>
<comment type="caution">
    <text evidence="1">The sequence shown here is derived from an EMBL/GenBank/DDBJ whole genome shotgun (WGS) entry which is preliminary data.</text>
</comment>